<proteinExistence type="predicted"/>
<evidence type="ECO:0000313" key="1">
    <source>
        <dbReference type="EMBL" id="KKS39888.1"/>
    </source>
</evidence>
<dbReference type="Proteomes" id="UP000034516">
    <property type="component" value="Unassembled WGS sequence"/>
</dbReference>
<gene>
    <name evidence="1" type="ORF">UV02_C0052G0004</name>
</gene>
<accession>A0A0G1BQZ5</accession>
<dbReference type="EMBL" id="LCCW01000052">
    <property type="protein sequence ID" value="KKS39888.1"/>
    <property type="molecule type" value="Genomic_DNA"/>
</dbReference>
<sequence length="62" mass="7037">MSVPLKKPEALSWLWALWPAALIPTPFRKPAVAAWAAGLSSRTSLPWKNWAWLLKLKKINTQ</sequence>
<organism evidence="1 2">
    <name type="scientific">Candidatus Kuenenbacteria bacterium GW2011_GWA2_42_15</name>
    <dbReference type="NCBI Taxonomy" id="1618677"/>
    <lineage>
        <taxon>Bacteria</taxon>
        <taxon>Candidatus Kueneniibacteriota</taxon>
    </lineage>
</organism>
<comment type="caution">
    <text evidence="1">The sequence shown here is derived from an EMBL/GenBank/DDBJ whole genome shotgun (WGS) entry which is preliminary data.</text>
</comment>
<reference evidence="1 2" key="1">
    <citation type="journal article" date="2015" name="Nature">
        <title>rRNA introns, odd ribosomes, and small enigmatic genomes across a large radiation of phyla.</title>
        <authorList>
            <person name="Brown C.T."/>
            <person name="Hug L.A."/>
            <person name="Thomas B.C."/>
            <person name="Sharon I."/>
            <person name="Castelle C.J."/>
            <person name="Singh A."/>
            <person name="Wilkins M.J."/>
            <person name="Williams K.H."/>
            <person name="Banfield J.F."/>
        </authorList>
    </citation>
    <scope>NUCLEOTIDE SEQUENCE [LARGE SCALE GENOMIC DNA]</scope>
</reference>
<name>A0A0G1BQZ5_9BACT</name>
<dbReference type="AlphaFoldDB" id="A0A0G1BQZ5"/>
<evidence type="ECO:0000313" key="2">
    <source>
        <dbReference type="Proteomes" id="UP000034516"/>
    </source>
</evidence>
<protein>
    <submittedName>
        <fullName evidence="1">Uncharacterized protein</fullName>
    </submittedName>
</protein>